<feature type="region of interest" description="Disordered" evidence="1">
    <location>
        <begin position="1"/>
        <end position="43"/>
    </location>
</feature>
<dbReference type="Proteomes" id="UP000268014">
    <property type="component" value="Unassembled WGS sequence"/>
</dbReference>
<dbReference type="OMA" id="FCYAFEQ"/>
<evidence type="ECO:0000313" key="3">
    <source>
        <dbReference type="Proteomes" id="UP000268014"/>
    </source>
</evidence>
<feature type="region of interest" description="Disordered" evidence="1">
    <location>
        <begin position="214"/>
        <end position="243"/>
    </location>
</feature>
<sequence length="243" mass="26408">MDEVAVPGVSASDSDSGKNTTLSPPLASAEVKPTTSKGIPESGPAALRRSFHISLCGQLYPGVIEASKRGVHPVIRYPIPGGEFCYAFEQVRTTKQGLVVYRCTKCKKSGTTTSIAVQNGCEFIGDPASLPHVCTPLKNAQDKVTRMVYQSCQAIATDPQLAQAKPSQLWKSIAQFIDDNAPSDEAERKMMLKHFYRSGYKSRRRTIARAAAKLHESTLRKGSDTQEDGTPKVRKTAMKNCSS</sequence>
<dbReference type="OrthoDB" id="5790797at2759"/>
<feature type="compositionally biased region" description="Basic and acidic residues" evidence="1">
    <location>
        <begin position="214"/>
        <end position="224"/>
    </location>
</feature>
<evidence type="ECO:0000313" key="2">
    <source>
        <dbReference type="EMBL" id="VDO31149.1"/>
    </source>
</evidence>
<keyword evidence="3" id="KW-1185">Reference proteome</keyword>
<organism evidence="4">
    <name type="scientific">Haemonchus placei</name>
    <name type="common">Barber's pole worm</name>
    <dbReference type="NCBI Taxonomy" id="6290"/>
    <lineage>
        <taxon>Eukaryota</taxon>
        <taxon>Metazoa</taxon>
        <taxon>Ecdysozoa</taxon>
        <taxon>Nematoda</taxon>
        <taxon>Chromadorea</taxon>
        <taxon>Rhabditida</taxon>
        <taxon>Rhabditina</taxon>
        <taxon>Rhabditomorpha</taxon>
        <taxon>Strongyloidea</taxon>
        <taxon>Trichostrongylidae</taxon>
        <taxon>Haemonchus</taxon>
    </lineage>
</organism>
<dbReference type="STRING" id="6290.A0A0N4WA08"/>
<evidence type="ECO:0000256" key="1">
    <source>
        <dbReference type="SAM" id="MobiDB-lite"/>
    </source>
</evidence>
<evidence type="ECO:0000313" key="4">
    <source>
        <dbReference type="WBParaSite" id="HPLM_0000718201-mRNA-1"/>
    </source>
</evidence>
<reference evidence="4" key="1">
    <citation type="submission" date="2017-02" db="UniProtKB">
        <authorList>
            <consortium name="WormBaseParasite"/>
        </authorList>
    </citation>
    <scope>IDENTIFICATION</scope>
</reference>
<proteinExistence type="predicted"/>
<dbReference type="EMBL" id="UZAF01016614">
    <property type="protein sequence ID" value="VDO31149.1"/>
    <property type="molecule type" value="Genomic_DNA"/>
</dbReference>
<accession>A0A0N4WA08</accession>
<protein>
    <submittedName>
        <fullName evidence="4">FLYWCH-type domain-containing protein</fullName>
    </submittedName>
</protein>
<reference evidence="2 3" key="2">
    <citation type="submission" date="2018-11" db="EMBL/GenBank/DDBJ databases">
        <authorList>
            <consortium name="Pathogen Informatics"/>
        </authorList>
    </citation>
    <scope>NUCLEOTIDE SEQUENCE [LARGE SCALE GENOMIC DNA]</scope>
    <source>
        <strain evidence="2 3">MHpl1</strain>
    </source>
</reference>
<name>A0A0N4WA08_HAEPC</name>
<gene>
    <name evidence="2" type="ORF">HPLM_LOCUS7174</name>
</gene>
<dbReference type="WBParaSite" id="HPLM_0000718201-mRNA-1">
    <property type="protein sequence ID" value="HPLM_0000718201-mRNA-1"/>
    <property type="gene ID" value="HPLM_0000718201"/>
</dbReference>
<dbReference type="AlphaFoldDB" id="A0A0N4WA08"/>
<feature type="compositionally biased region" description="Polar residues" evidence="1">
    <location>
        <begin position="11"/>
        <end position="23"/>
    </location>
</feature>